<dbReference type="GO" id="GO:0004519">
    <property type="term" value="F:endonuclease activity"/>
    <property type="evidence" value="ECO:0007669"/>
    <property type="project" value="InterPro"/>
</dbReference>
<dbReference type="GO" id="GO:0003677">
    <property type="term" value="F:DNA binding"/>
    <property type="evidence" value="ECO:0007669"/>
    <property type="project" value="InterPro"/>
</dbReference>
<keyword evidence="1" id="KW-1133">Transmembrane helix</keyword>
<dbReference type="EMBL" id="RJKE01000001">
    <property type="protein sequence ID" value="ROO89621.1"/>
    <property type="molecule type" value="Genomic_DNA"/>
</dbReference>
<evidence type="ECO:0000313" key="3">
    <source>
        <dbReference type="EMBL" id="ROO89621.1"/>
    </source>
</evidence>
<organism evidence="3 4">
    <name type="scientific">Actinocorallia herbida</name>
    <dbReference type="NCBI Taxonomy" id="58109"/>
    <lineage>
        <taxon>Bacteria</taxon>
        <taxon>Bacillati</taxon>
        <taxon>Actinomycetota</taxon>
        <taxon>Actinomycetes</taxon>
        <taxon>Streptosporangiales</taxon>
        <taxon>Thermomonosporaceae</taxon>
        <taxon>Actinocorallia</taxon>
    </lineage>
</organism>
<feature type="transmembrane region" description="Helical" evidence="1">
    <location>
        <begin position="36"/>
        <end position="58"/>
    </location>
</feature>
<gene>
    <name evidence="3" type="ORF">EDD29_7323</name>
</gene>
<protein>
    <submittedName>
        <fullName evidence="3">Restriction system protein</fullName>
    </submittedName>
</protein>
<dbReference type="AlphaFoldDB" id="A0A3N1D801"/>
<evidence type="ECO:0000256" key="1">
    <source>
        <dbReference type="SAM" id="Phobius"/>
    </source>
</evidence>
<evidence type="ECO:0000313" key="4">
    <source>
        <dbReference type="Proteomes" id="UP000272400"/>
    </source>
</evidence>
<keyword evidence="1" id="KW-0472">Membrane</keyword>
<comment type="caution">
    <text evidence="3">The sequence shown here is derived from an EMBL/GenBank/DDBJ whole genome shotgun (WGS) entry which is preliminary data.</text>
</comment>
<dbReference type="Pfam" id="PF04471">
    <property type="entry name" value="Mrr_cat"/>
    <property type="match status" value="1"/>
</dbReference>
<feature type="domain" description="Restriction endonuclease type IV Mrr" evidence="2">
    <location>
        <begin position="104"/>
        <end position="206"/>
    </location>
</feature>
<dbReference type="InterPro" id="IPR007560">
    <property type="entry name" value="Restrct_endonuc_IV_Mrr"/>
</dbReference>
<accession>A0A3N1D801</accession>
<keyword evidence="4" id="KW-1185">Reference proteome</keyword>
<reference evidence="3 4" key="1">
    <citation type="submission" date="2018-11" db="EMBL/GenBank/DDBJ databases">
        <title>Sequencing the genomes of 1000 actinobacteria strains.</title>
        <authorList>
            <person name="Klenk H.-P."/>
        </authorList>
    </citation>
    <scope>NUCLEOTIDE SEQUENCE [LARGE SCALE GENOMIC DNA]</scope>
    <source>
        <strain evidence="3 4">DSM 44254</strain>
    </source>
</reference>
<keyword evidence="1" id="KW-0812">Transmembrane</keyword>
<sequence length="224" mass="23791">MRRGHARCWRVSGPGRRRAGRTTGFRLRRPASAGEWAVAVGGAALGGAVVAALFFGLAEALMRHPSGMVVVVLLAVSAVLYCAERLTAAWTEQEADAALVDLDGLDHAALTLAVRDLMRRDGCTAEAAAHGLFAQTPEGVRLHVRVEGTRSNGGVDAYAVFAARDAAIPGRRSALVVTNGSYTPQARTQAATLGVHLMDRTLLHRWSTEGRPLTTLLPLPHPHP</sequence>
<name>A0A3N1D801_9ACTN</name>
<dbReference type="GO" id="GO:0009307">
    <property type="term" value="P:DNA restriction-modification system"/>
    <property type="evidence" value="ECO:0007669"/>
    <property type="project" value="InterPro"/>
</dbReference>
<proteinExistence type="predicted"/>
<evidence type="ECO:0000259" key="2">
    <source>
        <dbReference type="Pfam" id="PF04471"/>
    </source>
</evidence>
<dbReference type="Proteomes" id="UP000272400">
    <property type="component" value="Unassembled WGS sequence"/>
</dbReference>